<organism evidence="1 2">
    <name type="scientific">Dreissena polymorpha</name>
    <name type="common">Zebra mussel</name>
    <name type="synonym">Mytilus polymorpha</name>
    <dbReference type="NCBI Taxonomy" id="45954"/>
    <lineage>
        <taxon>Eukaryota</taxon>
        <taxon>Metazoa</taxon>
        <taxon>Spiralia</taxon>
        <taxon>Lophotrochozoa</taxon>
        <taxon>Mollusca</taxon>
        <taxon>Bivalvia</taxon>
        <taxon>Autobranchia</taxon>
        <taxon>Heteroconchia</taxon>
        <taxon>Euheterodonta</taxon>
        <taxon>Imparidentia</taxon>
        <taxon>Neoheterodontei</taxon>
        <taxon>Myida</taxon>
        <taxon>Dreissenoidea</taxon>
        <taxon>Dreissenidae</taxon>
        <taxon>Dreissena</taxon>
    </lineage>
</organism>
<dbReference type="EMBL" id="JAIWYP010000009">
    <property type="protein sequence ID" value="KAH3774708.1"/>
    <property type="molecule type" value="Genomic_DNA"/>
</dbReference>
<reference evidence="1" key="2">
    <citation type="submission" date="2020-11" db="EMBL/GenBank/DDBJ databases">
        <authorList>
            <person name="McCartney M.A."/>
            <person name="Auch B."/>
            <person name="Kono T."/>
            <person name="Mallez S."/>
            <person name="Becker A."/>
            <person name="Gohl D.M."/>
            <person name="Silverstein K.A.T."/>
            <person name="Koren S."/>
            <person name="Bechman K.B."/>
            <person name="Herman A."/>
            <person name="Abrahante J.E."/>
            <person name="Garbe J."/>
        </authorList>
    </citation>
    <scope>NUCLEOTIDE SEQUENCE</scope>
    <source>
        <strain evidence="1">Duluth1</strain>
        <tissue evidence="1">Whole animal</tissue>
    </source>
</reference>
<accession>A0A9D4IK87</accession>
<name>A0A9D4IK87_DREPO</name>
<gene>
    <name evidence="1" type="ORF">DPMN_176099</name>
</gene>
<evidence type="ECO:0000313" key="1">
    <source>
        <dbReference type="EMBL" id="KAH3774708.1"/>
    </source>
</evidence>
<keyword evidence="2" id="KW-1185">Reference proteome</keyword>
<evidence type="ECO:0000313" key="2">
    <source>
        <dbReference type="Proteomes" id="UP000828390"/>
    </source>
</evidence>
<proteinExistence type="predicted"/>
<dbReference type="Proteomes" id="UP000828390">
    <property type="component" value="Unassembled WGS sequence"/>
</dbReference>
<dbReference type="AlphaFoldDB" id="A0A9D4IK87"/>
<comment type="caution">
    <text evidence="1">The sequence shown here is derived from an EMBL/GenBank/DDBJ whole genome shotgun (WGS) entry which is preliminary data.</text>
</comment>
<sequence>MDTDNYADQIRHLETLVAQKDLDVTQTENDSHRVRHIWRFQLTSTDIFDIRPYHSEALLETVTIRVIGDIDAQTEQSSCYVMHERKAARTYGPTASKHHRDAYTTLWSRVRDNHRNHHEESPGLL</sequence>
<protein>
    <submittedName>
        <fullName evidence="1">Uncharacterized protein</fullName>
    </submittedName>
</protein>
<reference evidence="1" key="1">
    <citation type="journal article" date="2019" name="bioRxiv">
        <title>The Genome of the Zebra Mussel, Dreissena polymorpha: A Resource for Invasive Species Research.</title>
        <authorList>
            <person name="McCartney M.A."/>
            <person name="Auch B."/>
            <person name="Kono T."/>
            <person name="Mallez S."/>
            <person name="Zhang Y."/>
            <person name="Obille A."/>
            <person name="Becker A."/>
            <person name="Abrahante J.E."/>
            <person name="Garbe J."/>
            <person name="Badalamenti J.P."/>
            <person name="Herman A."/>
            <person name="Mangelson H."/>
            <person name="Liachko I."/>
            <person name="Sullivan S."/>
            <person name="Sone E.D."/>
            <person name="Koren S."/>
            <person name="Silverstein K.A.T."/>
            <person name="Beckman K.B."/>
            <person name="Gohl D.M."/>
        </authorList>
    </citation>
    <scope>NUCLEOTIDE SEQUENCE</scope>
    <source>
        <strain evidence="1">Duluth1</strain>
        <tissue evidence="1">Whole animal</tissue>
    </source>
</reference>